<dbReference type="InterPro" id="IPR051271">
    <property type="entry name" value="2C-system_Tx_regulators"/>
</dbReference>
<dbReference type="Gene3D" id="1.10.10.10">
    <property type="entry name" value="Winged helix-like DNA-binding domain superfamily/Winged helix DNA-binding domain"/>
    <property type="match status" value="1"/>
</dbReference>
<dbReference type="InterPro" id="IPR001789">
    <property type="entry name" value="Sig_transdc_resp-reg_receiver"/>
</dbReference>
<dbReference type="Proteomes" id="UP000234789">
    <property type="component" value="Unassembled WGS sequence"/>
</dbReference>
<keyword evidence="8 9" id="KW-0804">Transcription</keyword>
<dbReference type="PANTHER" id="PTHR45526:SF1">
    <property type="entry name" value="TRANSCRIPTIONAL REGULATORY PROTEIN DCUR-RELATED"/>
    <property type="match status" value="1"/>
</dbReference>
<dbReference type="GO" id="GO:0000156">
    <property type="term" value="F:phosphorelay response regulator activity"/>
    <property type="evidence" value="ECO:0007669"/>
    <property type="project" value="TreeGrafter"/>
</dbReference>
<evidence type="ECO:0000256" key="2">
    <source>
        <dbReference type="ARBA" id="ARBA00022490"/>
    </source>
</evidence>
<dbReference type="RefSeq" id="WP_028598635.1">
    <property type="nucleotide sequence ID" value="NZ_BIMM01000028.1"/>
</dbReference>
<dbReference type="GO" id="GO:0003677">
    <property type="term" value="F:DNA binding"/>
    <property type="evidence" value="ECO:0007669"/>
    <property type="project" value="UniProtKB-KW"/>
</dbReference>
<comment type="caution">
    <text evidence="12">The sequence shown here is derived from an EMBL/GenBank/DDBJ whole genome shotgun (WGS) entry which is preliminary data.</text>
</comment>
<evidence type="ECO:0000256" key="5">
    <source>
        <dbReference type="ARBA" id="ARBA00023015"/>
    </source>
</evidence>
<feature type="domain" description="Response regulatory" evidence="11">
    <location>
        <begin position="5"/>
        <end position="121"/>
    </location>
</feature>
<keyword evidence="4 9" id="KW-0902">Two-component regulatory system</keyword>
<dbReference type="SMART" id="SM00448">
    <property type="entry name" value="REC"/>
    <property type="match status" value="1"/>
</dbReference>
<sequence>MKRIKVVLIEDDPMVREVNRQFVESVEGFHVTGTASSGREGMELIRQMNPDLVILDIYMPGLDGIQTLRQLRSEGHAAGVIVISAANDRDTIRSMVQGGADDYIMKPFKAERVREALLRWRQRSRQLADGGQLDQGELDRFLHGPLSASASAPASDNGGSLPKGLQAATLEHILRYLALQEEAVSAESVAENVGIARVTARRYLEHLAKSGQLRLQLQYGLGRPVNLYSLDKS</sequence>
<dbReference type="InterPro" id="IPR024187">
    <property type="entry name" value="Sig_transdc_resp-reg_cit/mal"/>
</dbReference>
<dbReference type="Pfam" id="PF00072">
    <property type="entry name" value="Response_reg"/>
    <property type="match status" value="1"/>
</dbReference>
<keyword evidence="13" id="KW-1185">Reference proteome</keyword>
<dbReference type="AlphaFoldDB" id="A0A2N5NBN1"/>
<evidence type="ECO:0000256" key="6">
    <source>
        <dbReference type="ARBA" id="ARBA00023125"/>
    </source>
</evidence>
<dbReference type="GO" id="GO:0005737">
    <property type="term" value="C:cytoplasm"/>
    <property type="evidence" value="ECO:0007669"/>
    <property type="project" value="UniProtKB-SubCell"/>
</dbReference>
<keyword evidence="5 9" id="KW-0805">Transcription regulation</keyword>
<reference evidence="12 13" key="1">
    <citation type="submission" date="2017-05" db="EMBL/GenBank/DDBJ databases">
        <title>Functional genome analysis of Paenibacillus pasadenensis strain R16: insights on endophytic life style and antifungal activity.</title>
        <authorList>
            <person name="Passera A."/>
            <person name="Marcolungo L."/>
            <person name="Casati P."/>
            <person name="Brasca M."/>
            <person name="Quaglino F."/>
            <person name="Delledonne M."/>
        </authorList>
    </citation>
    <scope>NUCLEOTIDE SEQUENCE [LARGE SCALE GENOMIC DNA]</scope>
    <source>
        <strain evidence="12 13">R16</strain>
    </source>
</reference>
<evidence type="ECO:0000256" key="10">
    <source>
        <dbReference type="PROSITE-ProRule" id="PRU00169"/>
    </source>
</evidence>
<evidence type="ECO:0000256" key="4">
    <source>
        <dbReference type="ARBA" id="ARBA00023012"/>
    </source>
</evidence>
<dbReference type="InterPro" id="IPR036388">
    <property type="entry name" value="WH-like_DNA-bd_sf"/>
</dbReference>
<dbReference type="InterPro" id="IPR005471">
    <property type="entry name" value="Tscrpt_reg_IclR_N"/>
</dbReference>
<evidence type="ECO:0000256" key="7">
    <source>
        <dbReference type="ARBA" id="ARBA00023159"/>
    </source>
</evidence>
<evidence type="ECO:0000313" key="12">
    <source>
        <dbReference type="EMBL" id="PLT47757.1"/>
    </source>
</evidence>
<dbReference type="EMBL" id="NFEZ01000002">
    <property type="protein sequence ID" value="PLT47757.1"/>
    <property type="molecule type" value="Genomic_DNA"/>
</dbReference>
<dbReference type="CDD" id="cd19925">
    <property type="entry name" value="REC_citrate_TCS"/>
    <property type="match status" value="1"/>
</dbReference>
<organism evidence="12 13">
    <name type="scientific">Paenibacillus pasadenensis</name>
    <dbReference type="NCBI Taxonomy" id="217090"/>
    <lineage>
        <taxon>Bacteria</taxon>
        <taxon>Bacillati</taxon>
        <taxon>Bacillota</taxon>
        <taxon>Bacilli</taxon>
        <taxon>Bacillales</taxon>
        <taxon>Paenibacillaceae</taxon>
        <taxon>Paenibacillus</taxon>
    </lineage>
</organism>
<keyword evidence="2 9" id="KW-0963">Cytoplasm</keyword>
<keyword evidence="7 9" id="KW-0010">Activator</keyword>
<keyword evidence="6 9" id="KW-0238">DNA-binding</keyword>
<keyword evidence="3 10" id="KW-0597">Phosphoprotein</keyword>
<name>A0A2N5NBN1_9BACL</name>
<dbReference type="Pfam" id="PF09339">
    <property type="entry name" value="HTH_IclR"/>
    <property type="match status" value="1"/>
</dbReference>
<dbReference type="InterPro" id="IPR011006">
    <property type="entry name" value="CheY-like_superfamily"/>
</dbReference>
<evidence type="ECO:0000256" key="9">
    <source>
        <dbReference type="PIRNR" id="PIRNR006171"/>
    </source>
</evidence>
<evidence type="ECO:0000256" key="8">
    <source>
        <dbReference type="ARBA" id="ARBA00023163"/>
    </source>
</evidence>
<dbReference type="Gene3D" id="3.40.50.2300">
    <property type="match status" value="1"/>
</dbReference>
<dbReference type="OrthoDB" id="9759232at2"/>
<protein>
    <recommendedName>
        <fullName evidence="9">Transcriptional regulatory protein</fullName>
    </recommendedName>
</protein>
<feature type="modified residue" description="4-aspartylphosphate" evidence="10">
    <location>
        <position position="56"/>
    </location>
</feature>
<gene>
    <name evidence="12" type="ORF">B8V81_0664</name>
</gene>
<dbReference type="PROSITE" id="PS50110">
    <property type="entry name" value="RESPONSE_REGULATORY"/>
    <property type="match status" value="1"/>
</dbReference>
<proteinExistence type="predicted"/>
<evidence type="ECO:0000259" key="11">
    <source>
        <dbReference type="PROSITE" id="PS50110"/>
    </source>
</evidence>
<dbReference type="SUPFAM" id="SSF46785">
    <property type="entry name" value="Winged helix' DNA-binding domain"/>
    <property type="match status" value="1"/>
</dbReference>
<evidence type="ECO:0000256" key="1">
    <source>
        <dbReference type="ARBA" id="ARBA00004496"/>
    </source>
</evidence>
<comment type="subcellular location">
    <subcellularLocation>
        <location evidence="1 9">Cytoplasm</location>
    </subcellularLocation>
</comment>
<accession>A0A2N5NBN1</accession>
<evidence type="ECO:0000256" key="3">
    <source>
        <dbReference type="ARBA" id="ARBA00022553"/>
    </source>
</evidence>
<dbReference type="GO" id="GO:0003700">
    <property type="term" value="F:DNA-binding transcription factor activity"/>
    <property type="evidence" value="ECO:0007669"/>
    <property type="project" value="InterPro"/>
</dbReference>
<evidence type="ECO:0000313" key="13">
    <source>
        <dbReference type="Proteomes" id="UP000234789"/>
    </source>
</evidence>
<dbReference type="SUPFAM" id="SSF52172">
    <property type="entry name" value="CheY-like"/>
    <property type="match status" value="1"/>
</dbReference>
<dbReference type="PIRSF" id="PIRSF006171">
    <property type="entry name" value="RR_citrat_malat"/>
    <property type="match status" value="1"/>
</dbReference>
<dbReference type="PANTHER" id="PTHR45526">
    <property type="entry name" value="TRANSCRIPTIONAL REGULATORY PROTEIN DPIA"/>
    <property type="match status" value="1"/>
</dbReference>
<dbReference type="InterPro" id="IPR036390">
    <property type="entry name" value="WH_DNA-bd_sf"/>
</dbReference>